<accession>A0A8S5V4I4</accession>
<sequence length="110" mass="12487">MGKYIEVISTGEWVNGSGWSYDDSTVDVNEVDTPNLDTNDIDWYETTGISAMDLEDIQEKADADSKDIRWKIAIYDAAEYNDPDGNPEELASVEKWESEIASEYLEMYAE</sequence>
<dbReference type="EMBL" id="BK016195">
    <property type="protein sequence ID" value="DAG01604.1"/>
    <property type="molecule type" value="Genomic_DNA"/>
</dbReference>
<evidence type="ECO:0000313" key="1">
    <source>
        <dbReference type="EMBL" id="DAG01604.1"/>
    </source>
</evidence>
<protein>
    <submittedName>
        <fullName evidence="1">Uncharacterized protein</fullName>
    </submittedName>
</protein>
<name>A0A8S5V4I4_9CAUD</name>
<reference evidence="1" key="1">
    <citation type="journal article" date="2021" name="Proc. Natl. Acad. Sci. U.S.A.">
        <title>A Catalog of Tens of Thousands of Viruses from Human Metagenomes Reveals Hidden Associations with Chronic Diseases.</title>
        <authorList>
            <person name="Tisza M.J."/>
            <person name="Buck C.B."/>
        </authorList>
    </citation>
    <scope>NUCLEOTIDE SEQUENCE</scope>
    <source>
        <strain evidence="1">CtKkB1</strain>
    </source>
</reference>
<proteinExistence type="predicted"/>
<organism evidence="1">
    <name type="scientific">Myoviridae sp. ctKkB1</name>
    <dbReference type="NCBI Taxonomy" id="2825081"/>
    <lineage>
        <taxon>Viruses</taxon>
        <taxon>Duplodnaviria</taxon>
        <taxon>Heunggongvirae</taxon>
        <taxon>Uroviricota</taxon>
        <taxon>Caudoviricetes</taxon>
    </lineage>
</organism>